<evidence type="ECO:0000313" key="1">
    <source>
        <dbReference type="EMBL" id="CAA9470496.1"/>
    </source>
</evidence>
<dbReference type="EMBL" id="CADCVI010000124">
    <property type="protein sequence ID" value="CAA9470496.1"/>
    <property type="molecule type" value="Genomic_DNA"/>
</dbReference>
<organism evidence="1">
    <name type="scientific">uncultured Rubrobacteraceae bacterium</name>
    <dbReference type="NCBI Taxonomy" id="349277"/>
    <lineage>
        <taxon>Bacteria</taxon>
        <taxon>Bacillati</taxon>
        <taxon>Actinomycetota</taxon>
        <taxon>Rubrobacteria</taxon>
        <taxon>Rubrobacterales</taxon>
        <taxon>Rubrobacteraceae</taxon>
        <taxon>environmental samples</taxon>
    </lineage>
</organism>
<dbReference type="AlphaFoldDB" id="A0A6J4RIE0"/>
<sequence>MRRLLDPNLSISVQDADGLRQATLGEASYLYQIVEIEEIRLDASAREHEVVVLLRDLKRPECLFGWRAPAVEPGVFENGLYKNTKDAAESHAMVLSVNLEEDILAIGYGLPKDCSPGTINWF</sequence>
<proteinExistence type="predicted"/>
<protein>
    <submittedName>
        <fullName evidence="1">Uncharacterized protein</fullName>
    </submittedName>
</protein>
<gene>
    <name evidence="1" type="ORF">AVDCRST_MAG25-1999</name>
</gene>
<name>A0A6J4RIE0_9ACTN</name>
<accession>A0A6J4RIE0</accession>
<reference evidence="1" key="1">
    <citation type="submission" date="2020-02" db="EMBL/GenBank/DDBJ databases">
        <authorList>
            <person name="Meier V. D."/>
        </authorList>
    </citation>
    <scope>NUCLEOTIDE SEQUENCE</scope>
    <source>
        <strain evidence="1">AVDCRST_MAG25</strain>
    </source>
</reference>